<feature type="compositionally biased region" description="Basic and acidic residues" evidence="5">
    <location>
        <begin position="656"/>
        <end position="685"/>
    </location>
</feature>
<dbReference type="InterPro" id="IPR007854">
    <property type="entry name" value="Fip1_dom"/>
</dbReference>
<name>A0A183IW94_9BILA</name>
<dbReference type="WBParaSite" id="SBAD_0000818401-mRNA-1">
    <property type="protein sequence ID" value="SBAD_0000818401-mRNA-1"/>
    <property type="gene ID" value="SBAD_0000818401"/>
</dbReference>
<feature type="compositionally biased region" description="Polar residues" evidence="5">
    <location>
        <begin position="466"/>
        <end position="497"/>
    </location>
</feature>
<dbReference type="PANTHER" id="PTHR13484:SF10">
    <property type="match status" value="1"/>
</dbReference>
<dbReference type="GO" id="GO:0005847">
    <property type="term" value="C:mRNA cleavage and polyadenylation specificity factor complex"/>
    <property type="evidence" value="ECO:0007669"/>
    <property type="project" value="TreeGrafter"/>
</dbReference>
<feature type="compositionally biased region" description="Low complexity" evidence="5">
    <location>
        <begin position="447"/>
        <end position="465"/>
    </location>
</feature>
<keyword evidence="3" id="KW-0507">mRNA processing</keyword>
<protein>
    <submittedName>
        <fullName evidence="9">Pre-mRNA 3'-end-processing factor FIP1</fullName>
    </submittedName>
</protein>
<evidence type="ECO:0000256" key="5">
    <source>
        <dbReference type="SAM" id="MobiDB-lite"/>
    </source>
</evidence>
<dbReference type="Pfam" id="PF05182">
    <property type="entry name" value="Fip1"/>
    <property type="match status" value="1"/>
</dbReference>
<accession>A0A183IW94</accession>
<feature type="compositionally biased region" description="Basic and acidic residues" evidence="5">
    <location>
        <begin position="596"/>
        <end position="607"/>
    </location>
</feature>
<proteinExistence type="inferred from homology"/>
<evidence type="ECO:0000256" key="4">
    <source>
        <dbReference type="ARBA" id="ARBA00023242"/>
    </source>
</evidence>
<evidence type="ECO:0000256" key="2">
    <source>
        <dbReference type="ARBA" id="ARBA00007459"/>
    </source>
</evidence>
<gene>
    <name evidence="7" type="ORF">SBAD_LOCUS7891</name>
</gene>
<evidence type="ECO:0000259" key="6">
    <source>
        <dbReference type="Pfam" id="PF05182"/>
    </source>
</evidence>
<feature type="compositionally biased region" description="Basic and acidic residues" evidence="5">
    <location>
        <begin position="702"/>
        <end position="728"/>
    </location>
</feature>
<dbReference type="InterPro" id="IPR051187">
    <property type="entry name" value="Pre-mRNA_3'-end_processing_reg"/>
</dbReference>
<comment type="subcellular location">
    <subcellularLocation>
        <location evidence="1">Nucleus</location>
    </subcellularLocation>
</comment>
<feature type="compositionally biased region" description="Basic and acidic residues" evidence="5">
    <location>
        <begin position="125"/>
        <end position="140"/>
    </location>
</feature>
<dbReference type="AlphaFoldDB" id="A0A183IW94"/>
<dbReference type="OrthoDB" id="1917198at2759"/>
<feature type="region of interest" description="Disordered" evidence="5">
    <location>
        <begin position="447"/>
        <end position="500"/>
    </location>
</feature>
<feature type="compositionally biased region" description="Pro residues" evidence="5">
    <location>
        <begin position="531"/>
        <end position="555"/>
    </location>
</feature>
<dbReference type="GO" id="GO:0006397">
    <property type="term" value="P:mRNA processing"/>
    <property type="evidence" value="ECO:0007669"/>
    <property type="project" value="UniProtKB-KW"/>
</dbReference>
<evidence type="ECO:0000313" key="9">
    <source>
        <dbReference type="WBParaSite" id="SBAD_0000818401-mRNA-1"/>
    </source>
</evidence>
<feature type="compositionally biased region" description="Basic residues" evidence="5">
    <location>
        <begin position="608"/>
        <end position="620"/>
    </location>
</feature>
<evidence type="ECO:0000256" key="3">
    <source>
        <dbReference type="ARBA" id="ARBA00022664"/>
    </source>
</evidence>
<feature type="domain" description="Pre-mRNA polyadenylation factor Fip1" evidence="6">
    <location>
        <begin position="308"/>
        <end position="350"/>
    </location>
</feature>
<organism evidence="9">
    <name type="scientific">Soboliphyme baturini</name>
    <dbReference type="NCBI Taxonomy" id="241478"/>
    <lineage>
        <taxon>Eukaryota</taxon>
        <taxon>Metazoa</taxon>
        <taxon>Ecdysozoa</taxon>
        <taxon>Nematoda</taxon>
        <taxon>Enoplea</taxon>
        <taxon>Dorylaimia</taxon>
        <taxon>Dioctophymatida</taxon>
        <taxon>Dioctophymatoidea</taxon>
        <taxon>Soboliphymatidae</taxon>
        <taxon>Soboliphyme</taxon>
    </lineage>
</organism>
<evidence type="ECO:0000313" key="8">
    <source>
        <dbReference type="Proteomes" id="UP000270296"/>
    </source>
</evidence>
<feature type="region of interest" description="Disordered" evidence="5">
    <location>
        <begin position="203"/>
        <end position="263"/>
    </location>
</feature>
<feature type="region of interest" description="Disordered" evidence="5">
    <location>
        <begin position="125"/>
        <end position="171"/>
    </location>
</feature>
<evidence type="ECO:0000256" key="1">
    <source>
        <dbReference type="ARBA" id="ARBA00004123"/>
    </source>
</evidence>
<dbReference type="Proteomes" id="UP000270296">
    <property type="component" value="Unassembled WGS sequence"/>
</dbReference>
<feature type="compositionally biased region" description="Pro residues" evidence="5">
    <location>
        <begin position="563"/>
        <end position="572"/>
    </location>
</feature>
<reference evidence="9" key="1">
    <citation type="submission" date="2016-06" db="UniProtKB">
        <authorList>
            <consortium name="WormBaseParasite"/>
        </authorList>
    </citation>
    <scope>IDENTIFICATION</scope>
</reference>
<feature type="compositionally biased region" description="Basic and acidic residues" evidence="5">
    <location>
        <begin position="739"/>
        <end position="753"/>
    </location>
</feature>
<keyword evidence="8" id="KW-1185">Reference proteome</keyword>
<dbReference type="PANTHER" id="PTHR13484">
    <property type="entry name" value="FIP1-LIKE 1 PROTEIN"/>
    <property type="match status" value="1"/>
</dbReference>
<sequence>MPDGTFPTRNSSSWLASFAEFTPTTDISPVVSWTSSLASVSSLSTSFTVTTPIVVVSVSTVSASRRRTSGISMLAPPRSVNSIVDRRNPQVHRQQAAVSGPPVKALIVEQQQQLAGIAIKLMKKEEEPQNRKRKSDEPFKHQSSSKKQSRVTTGDSMNNENETSTSTEVADPAYRHHGINILYFREAVTPRMVDAVVEESNAAAAASEQSMPEETLNDTESVSPPPPAENALEDPGVSDEDIVGTPLENEGSHSEFDSEEEDDDIQITIGDLKTNVNFRGSNKQPGGKHTSKLDIDGTATVNGASIYDLDINALDEQPWRKPGADITDYFNYGFTEESWLIYCERQRKLRAEYGPMNANKVLFVNLTGLTNPVQSVLNEKSKYHNSGPSGISVITNLAPPTPSMQPQPIMRTVLTGTKPETMPPHPAPVLSTPVVSHQSNLTVLQQPSILQSSPSHSPESQTPQSTADMPQKISSTVPSIGTSSANGAPSSVGQDNIQFPDISFPPPCIIPLTNVPPPGFPPQHSLSNVPSLPPTNVPPPSLNQPPFGHPPPPGIGFPMQFGYPPPSRPVLPPRGYAGFEPMPRDEARSPASYSDKSSDGDERDRYERHRHREYRHRRSRSPYDVRNSHGRFRERERYRSHHRSKSPVERIPPMHYGREEKEFEEKERRTEEKERRRRSDDEEGHKRKRRQVYIRVTLLTIRKREESREESKKERDSKKNRDKEEKSESGSSKRHRRKESSSRVDTDAESSKL</sequence>
<comment type="similarity">
    <text evidence="2">Belongs to the FIP1 family.</text>
</comment>
<feature type="compositionally biased region" description="Polar residues" evidence="5">
    <location>
        <begin position="150"/>
        <end position="168"/>
    </location>
</feature>
<reference evidence="7 8" key="2">
    <citation type="submission" date="2018-11" db="EMBL/GenBank/DDBJ databases">
        <authorList>
            <consortium name="Pathogen Informatics"/>
        </authorList>
    </citation>
    <scope>NUCLEOTIDE SEQUENCE [LARGE SCALE GENOMIC DNA]</scope>
</reference>
<evidence type="ECO:0000313" key="7">
    <source>
        <dbReference type="EMBL" id="VDP14623.1"/>
    </source>
</evidence>
<feature type="region of interest" description="Disordered" evidence="5">
    <location>
        <begin position="514"/>
        <end position="753"/>
    </location>
</feature>
<keyword evidence="4" id="KW-0539">Nucleus</keyword>
<feature type="compositionally biased region" description="Basic and acidic residues" evidence="5">
    <location>
        <begin position="621"/>
        <end position="637"/>
    </location>
</feature>
<dbReference type="EMBL" id="UZAM01011046">
    <property type="protein sequence ID" value="VDP14623.1"/>
    <property type="molecule type" value="Genomic_DNA"/>
</dbReference>